<name>C9SFR3_VERA1</name>
<evidence type="ECO:0000313" key="5">
    <source>
        <dbReference type="Proteomes" id="UP000008698"/>
    </source>
</evidence>
<reference evidence="5" key="1">
    <citation type="journal article" date="2011" name="PLoS Pathog.">
        <title>Comparative genomics yields insights into niche adaptation of plant vascular wilt pathogens.</title>
        <authorList>
            <person name="Klosterman S.J."/>
            <person name="Subbarao K.V."/>
            <person name="Kang S."/>
            <person name="Veronese P."/>
            <person name="Gold S.E."/>
            <person name="Thomma B.P.H.J."/>
            <person name="Chen Z."/>
            <person name="Henrissat B."/>
            <person name="Lee Y.-H."/>
            <person name="Park J."/>
            <person name="Garcia-Pedrajas M.D."/>
            <person name="Barbara D.J."/>
            <person name="Anchieta A."/>
            <person name="de Jonge R."/>
            <person name="Santhanam P."/>
            <person name="Maruthachalam K."/>
            <person name="Atallah Z."/>
            <person name="Amyotte S.G."/>
            <person name="Paz Z."/>
            <person name="Inderbitzin P."/>
            <person name="Hayes R.J."/>
            <person name="Heiman D.I."/>
            <person name="Young S."/>
            <person name="Zeng Q."/>
            <person name="Engels R."/>
            <person name="Galagan J."/>
            <person name="Cuomo C.A."/>
            <person name="Dobinson K.F."/>
            <person name="Ma L.-J."/>
        </authorList>
    </citation>
    <scope>NUCLEOTIDE SEQUENCE [LARGE SCALE GENOMIC DNA]</scope>
    <source>
        <strain evidence="5">VaMs.102 / ATCC MYA-4576 / FGSC 10136</strain>
    </source>
</reference>
<accession>C9SFR3</accession>
<dbReference type="Proteomes" id="UP000008698">
    <property type="component" value="Unassembled WGS sequence"/>
</dbReference>
<evidence type="ECO:0000256" key="1">
    <source>
        <dbReference type="ARBA" id="ARBA00007673"/>
    </source>
</evidence>
<dbReference type="HOGENOM" id="CLU_026443_0_1_1"/>
<dbReference type="GeneID" id="9534645"/>
<dbReference type="eggNOG" id="ENOG502SIH5">
    <property type="taxonomic scope" value="Eukaryota"/>
</dbReference>
<keyword evidence="2 4" id="KW-0413">Isomerase</keyword>
<dbReference type="PANTHER" id="PTHR43709:SF2">
    <property type="entry name" value="DUF453 DOMAIN PROTEIN (AFU_ORTHOLOGUE AFUA_6G00360)"/>
    <property type="match status" value="1"/>
</dbReference>
<dbReference type="KEGG" id="val:VDBG_04117"/>
<protein>
    <submittedName>
        <fullName evidence="4">Methylitaconate delta2-delta3-isomerase</fullName>
    </submittedName>
</protein>
<sequence length="469" mass="49288">MAINPPSSSARRTRCSLPAVLMRAGTSKGLFIHRAHLPPSENAWAAPLLAAMGSRYNDTRQIDGVGGATSVTSKVAVVAPSSRPGVDVDYTFVQVAVGKETIDMSGNCGNMCSGVGPFAVQEKLVEPQPGARTVDVRIFNTNTSSTIVETVQIDENGELKEDGNCIIPGVRGSGSEIKVAFVDPAGSMTNKLFPSGVRAEKIVVDEVAGLSPFSVDVTLIDSANPFILVDARTTAPLLKGQQQDSPLTITVTEAIRQHGAVLMGLAPDLEAASMVRGTPKIAYVSRPDPSPCSPSDIQVLAYSMGKPHPSLQLTGAVCIASAVCMEGTVAKSVARGQTSGESEALTPERTPSPPGTAARDIQELEHRADLLAPGLSSYSTQVITITHGSGSMEVEVWTKLGPYGLEIDRCIVSRTARRLFEGKVLTAARYDDRTRACEKSGQHTIDRRIGVSVTAGLITSAGLGLRPST</sequence>
<gene>
    <name evidence="4" type="ORF">VDBG_04117</name>
</gene>
<dbReference type="OMA" id="MQRIPCV"/>
<dbReference type="PANTHER" id="PTHR43709">
    <property type="entry name" value="ACONITATE ISOMERASE-RELATED"/>
    <property type="match status" value="1"/>
</dbReference>
<feature type="region of interest" description="Disordered" evidence="3">
    <location>
        <begin position="335"/>
        <end position="357"/>
    </location>
</feature>
<dbReference type="Pfam" id="PF04303">
    <property type="entry name" value="PrpF"/>
    <property type="match status" value="1"/>
</dbReference>
<comment type="similarity">
    <text evidence="1">Belongs to the PrpF family.</text>
</comment>
<organism evidence="5">
    <name type="scientific">Verticillium alfalfae (strain VaMs.102 / ATCC MYA-4576 / FGSC 10136)</name>
    <name type="common">Verticillium wilt of alfalfa</name>
    <name type="synonym">Verticillium albo-atrum</name>
    <dbReference type="NCBI Taxonomy" id="526221"/>
    <lineage>
        <taxon>Eukaryota</taxon>
        <taxon>Fungi</taxon>
        <taxon>Dikarya</taxon>
        <taxon>Ascomycota</taxon>
        <taxon>Pezizomycotina</taxon>
        <taxon>Sordariomycetes</taxon>
        <taxon>Hypocreomycetidae</taxon>
        <taxon>Glomerellales</taxon>
        <taxon>Plectosphaerellaceae</taxon>
        <taxon>Verticillium</taxon>
    </lineage>
</organism>
<dbReference type="InterPro" id="IPR007400">
    <property type="entry name" value="PrpF-like"/>
</dbReference>
<evidence type="ECO:0000256" key="2">
    <source>
        <dbReference type="ARBA" id="ARBA00023235"/>
    </source>
</evidence>
<dbReference type="RefSeq" id="XP_003006164.1">
    <property type="nucleotide sequence ID" value="XM_003006118.1"/>
</dbReference>
<evidence type="ECO:0000256" key="3">
    <source>
        <dbReference type="SAM" id="MobiDB-lite"/>
    </source>
</evidence>
<proteinExistence type="inferred from homology"/>
<dbReference type="AlphaFoldDB" id="C9SFR3"/>
<evidence type="ECO:0000313" key="4">
    <source>
        <dbReference type="EMBL" id="EEY18008.1"/>
    </source>
</evidence>
<dbReference type="EMBL" id="DS985217">
    <property type="protein sequence ID" value="EEY18008.1"/>
    <property type="molecule type" value="Genomic_DNA"/>
</dbReference>
<keyword evidence="5" id="KW-1185">Reference proteome</keyword>
<dbReference type="Gene3D" id="3.10.310.10">
    <property type="entry name" value="Diaminopimelate Epimerase, Chain A, domain 1"/>
    <property type="match status" value="2"/>
</dbReference>
<dbReference type="OrthoDB" id="10267539at2759"/>
<dbReference type="GO" id="GO:0016853">
    <property type="term" value="F:isomerase activity"/>
    <property type="evidence" value="ECO:0007669"/>
    <property type="project" value="UniProtKB-KW"/>
</dbReference>
<dbReference type="SUPFAM" id="SSF54506">
    <property type="entry name" value="Diaminopimelate epimerase-like"/>
    <property type="match status" value="2"/>
</dbReference>